<sequence length="236" mass="25872">MVLEHHTCPYGLKARHLLRSRGYRVEDHVLTTREQVDAFKAQHGVATTPQVFIDGQRIGGFDDLRRHFGLAVPDKDAVSYRPVLALFAMAAAMAGALSWHMSGTVLTVAAAEWFVSLSMCLLALLKLQDVEAFATMFLNYDLLARRWVPYGRVYPYGEALAGVLMTAHALPWLSIPVSLFIGTIGAVSVFKAVYIDKRELKCACVGGSSKVPLGFVSLTENLAMIGMGLWMLAKLA</sequence>
<dbReference type="InterPro" id="IPR036249">
    <property type="entry name" value="Thioredoxin-like_sf"/>
</dbReference>
<feature type="transmembrane region" description="Helical" evidence="8">
    <location>
        <begin position="211"/>
        <end position="233"/>
    </location>
</feature>
<dbReference type="GO" id="GO:0030416">
    <property type="term" value="P:methylamine metabolic process"/>
    <property type="evidence" value="ECO:0007669"/>
    <property type="project" value="InterPro"/>
</dbReference>
<evidence type="ECO:0000256" key="6">
    <source>
        <dbReference type="ARBA" id="ARBA00022989"/>
    </source>
</evidence>
<keyword evidence="5 8" id="KW-0812">Transmembrane</keyword>
<evidence type="ECO:0000256" key="7">
    <source>
        <dbReference type="ARBA" id="ARBA00023136"/>
    </source>
</evidence>
<comment type="caution">
    <text evidence="11">The sequence shown here is derived from an EMBL/GenBank/DDBJ whole genome shotgun (WGS) entry which is preliminary data.</text>
</comment>
<evidence type="ECO:0000256" key="3">
    <source>
        <dbReference type="ARBA" id="ARBA00004856"/>
    </source>
</evidence>
<evidence type="ECO:0000256" key="8">
    <source>
        <dbReference type="SAM" id="Phobius"/>
    </source>
</evidence>
<dbReference type="PROSITE" id="PS51354">
    <property type="entry name" value="GLUTAREDOXIN_2"/>
    <property type="match status" value="1"/>
</dbReference>
<dbReference type="EMBL" id="WTYV01000002">
    <property type="protein sequence ID" value="MXO71582.1"/>
    <property type="molecule type" value="Genomic_DNA"/>
</dbReference>
<dbReference type="Pfam" id="PF07291">
    <property type="entry name" value="MauE"/>
    <property type="match status" value="1"/>
</dbReference>
<evidence type="ECO:0000259" key="9">
    <source>
        <dbReference type="Pfam" id="PF00462"/>
    </source>
</evidence>
<dbReference type="OrthoDB" id="527973at2"/>
<dbReference type="Proteomes" id="UP000466966">
    <property type="component" value="Unassembled WGS sequence"/>
</dbReference>
<evidence type="ECO:0000256" key="5">
    <source>
        <dbReference type="ARBA" id="ARBA00022692"/>
    </source>
</evidence>
<dbReference type="InterPro" id="IPR002109">
    <property type="entry name" value="Glutaredoxin"/>
</dbReference>
<comment type="function">
    <text evidence="1">May be specifically involved in the processing, transport, and/or maturation of the MADH beta-subunit.</text>
</comment>
<feature type="domain" description="Glutaredoxin" evidence="9">
    <location>
        <begin position="6"/>
        <end position="58"/>
    </location>
</feature>
<protein>
    <recommendedName>
        <fullName evidence="4">Methylamine utilization protein MauE</fullName>
    </recommendedName>
</protein>
<keyword evidence="6 8" id="KW-1133">Transmembrane helix</keyword>
<evidence type="ECO:0000256" key="2">
    <source>
        <dbReference type="ARBA" id="ARBA00004141"/>
    </source>
</evidence>
<comment type="pathway">
    <text evidence="3">One-carbon metabolism; methylamine degradation.</text>
</comment>
<proteinExistence type="predicted"/>
<gene>
    <name evidence="11" type="ORF">GRI99_07985</name>
</gene>
<dbReference type="SUPFAM" id="SSF52833">
    <property type="entry name" value="Thioredoxin-like"/>
    <property type="match status" value="1"/>
</dbReference>
<name>A0A844YWR9_9SPHN</name>
<evidence type="ECO:0000256" key="4">
    <source>
        <dbReference type="ARBA" id="ARBA00019078"/>
    </source>
</evidence>
<feature type="transmembrane region" description="Helical" evidence="8">
    <location>
        <begin position="169"/>
        <end position="190"/>
    </location>
</feature>
<feature type="transmembrane region" description="Helical" evidence="8">
    <location>
        <begin position="105"/>
        <end position="125"/>
    </location>
</feature>
<feature type="domain" description="Methylamine utilisation protein MauE" evidence="10">
    <location>
        <begin position="108"/>
        <end position="233"/>
    </location>
</feature>
<dbReference type="AlphaFoldDB" id="A0A844YWR9"/>
<evidence type="ECO:0000259" key="10">
    <source>
        <dbReference type="Pfam" id="PF07291"/>
    </source>
</evidence>
<keyword evidence="7 8" id="KW-0472">Membrane</keyword>
<dbReference type="GO" id="GO:0016020">
    <property type="term" value="C:membrane"/>
    <property type="evidence" value="ECO:0007669"/>
    <property type="project" value="UniProtKB-SubCell"/>
</dbReference>
<comment type="subcellular location">
    <subcellularLocation>
        <location evidence="2">Membrane</location>
        <topology evidence="2">Multi-pass membrane protein</topology>
    </subcellularLocation>
</comment>
<feature type="transmembrane region" description="Helical" evidence="8">
    <location>
        <begin position="83"/>
        <end position="99"/>
    </location>
</feature>
<keyword evidence="12" id="KW-1185">Reference proteome</keyword>
<dbReference type="Gene3D" id="3.40.30.10">
    <property type="entry name" value="Glutaredoxin"/>
    <property type="match status" value="1"/>
</dbReference>
<dbReference type="Pfam" id="PF00462">
    <property type="entry name" value="Glutaredoxin"/>
    <property type="match status" value="1"/>
</dbReference>
<evidence type="ECO:0000256" key="1">
    <source>
        <dbReference type="ARBA" id="ARBA00003475"/>
    </source>
</evidence>
<accession>A0A844YWR9</accession>
<evidence type="ECO:0000313" key="11">
    <source>
        <dbReference type="EMBL" id="MXO71582.1"/>
    </source>
</evidence>
<evidence type="ECO:0000313" key="12">
    <source>
        <dbReference type="Proteomes" id="UP000466966"/>
    </source>
</evidence>
<reference evidence="11 12" key="1">
    <citation type="submission" date="2019-12" db="EMBL/GenBank/DDBJ databases">
        <title>Genomic-based taxomic classification of the family Erythrobacteraceae.</title>
        <authorList>
            <person name="Xu L."/>
        </authorList>
    </citation>
    <scope>NUCLEOTIDE SEQUENCE [LARGE SCALE GENOMIC DNA]</scope>
    <source>
        <strain evidence="11 12">M0322</strain>
    </source>
</reference>
<dbReference type="InterPro" id="IPR009908">
    <property type="entry name" value="Methylamine_util_MauE"/>
</dbReference>
<organism evidence="11 12">
    <name type="scientific">Alteraurantiacibacter buctensis</name>
    <dbReference type="NCBI Taxonomy" id="1503981"/>
    <lineage>
        <taxon>Bacteria</taxon>
        <taxon>Pseudomonadati</taxon>
        <taxon>Pseudomonadota</taxon>
        <taxon>Alphaproteobacteria</taxon>
        <taxon>Sphingomonadales</taxon>
        <taxon>Erythrobacteraceae</taxon>
        <taxon>Alteraurantiacibacter</taxon>
    </lineage>
</organism>